<gene>
    <name evidence="1" type="ORF">ZHD862_LOCUS10766</name>
</gene>
<evidence type="ECO:0000313" key="1">
    <source>
        <dbReference type="EMBL" id="CAF0966326.1"/>
    </source>
</evidence>
<dbReference type="AlphaFoldDB" id="A0A814EAU6"/>
<evidence type="ECO:0000313" key="2">
    <source>
        <dbReference type="Proteomes" id="UP000663864"/>
    </source>
</evidence>
<organism evidence="1 2">
    <name type="scientific">Rotaria sordida</name>
    <dbReference type="NCBI Taxonomy" id="392033"/>
    <lineage>
        <taxon>Eukaryota</taxon>
        <taxon>Metazoa</taxon>
        <taxon>Spiralia</taxon>
        <taxon>Gnathifera</taxon>
        <taxon>Rotifera</taxon>
        <taxon>Eurotatoria</taxon>
        <taxon>Bdelloidea</taxon>
        <taxon>Philodinida</taxon>
        <taxon>Philodinidae</taxon>
        <taxon>Rotaria</taxon>
    </lineage>
</organism>
<accession>A0A814EAU6</accession>
<dbReference type="Proteomes" id="UP000663864">
    <property type="component" value="Unassembled WGS sequence"/>
</dbReference>
<dbReference type="EMBL" id="CAJNOT010000392">
    <property type="protein sequence ID" value="CAF0966326.1"/>
    <property type="molecule type" value="Genomic_DNA"/>
</dbReference>
<comment type="caution">
    <text evidence="1">The sequence shown here is derived from an EMBL/GenBank/DDBJ whole genome shotgun (WGS) entry which is preliminary data.</text>
</comment>
<sequence length="745" mass="86851">MSNHKPKGEKRKSHENLSDISIDHGFVAPYEICANSLNLFQFLISGYLFDHRSFTSLYNQSLKNEWKEIFINERERLKRIKPNENSVIKCFLLNRLLHQYEQNPHGFVQQTKCLHDEIKLRMRSHFPKWESEDLFREVRYWQDIQNRRHLFHFNYKEEEHMPNLPTLLMLQKAMTNWCQFLIRHCQTNVSFLNNGGNNLFIKLIEHSFIIVVQPTGPDGVPVTHYKTDKFGQSAKLNARIVCLLDSDVLQNSVQLSNIDVTLCSLNQDVNDKGLKQTPIVWQTQHITSAEGESVSIFYTDVQNLTVKKTYSRRCSGLLYSNLCQLKFRIKVKIIFHLSDGTNSMFEHDIELLSQPFGISSHSQHSPNIIAKIFLYEIEHILEKERKVINPDILTEYTHRYHTRMLGVKTKEHTIQFIHEVFSKAFNDIENRMTTMNLKSLIEKRLTQFISQIKVFVDYPILTIMYDDSLFLGICNKTKVDKSLLGTPEEPQMLLRFNDLWNHQYNENPEVRCIIHNGKLTKASISRKAFIDEMCIFIYESTIEAVKQTVIFSYSGGHVFCDFQCYYNEAIFVLSKMKPPGTNDYQPLIPILWKTMPQHNTEEIFQSQSNSLSTDLLYPSNSNLTNDRLLIACTANQQDLQNNATILNFKVTIPVAANINPDPIVHYLEEKFRELLEVQNKNFSETQSIQSLQAITPSFHIIDADMDQDMHLSVNEFDNDQNRELQTPILQTDSLFDLLNDDSLPS</sequence>
<name>A0A814EAU6_9BILA</name>
<reference evidence="1" key="1">
    <citation type="submission" date="2021-02" db="EMBL/GenBank/DDBJ databases">
        <authorList>
            <person name="Nowell W R."/>
        </authorList>
    </citation>
    <scope>NUCLEOTIDE SEQUENCE</scope>
</reference>
<proteinExistence type="predicted"/>
<protein>
    <submittedName>
        <fullName evidence="1">Uncharacterized protein</fullName>
    </submittedName>
</protein>